<dbReference type="Gene3D" id="1.10.260.40">
    <property type="entry name" value="lambda repressor-like DNA-binding domains"/>
    <property type="match status" value="2"/>
</dbReference>
<evidence type="ECO:0000313" key="1">
    <source>
        <dbReference type="EMBL" id="MDU0346918.1"/>
    </source>
</evidence>
<evidence type="ECO:0000313" key="2">
    <source>
        <dbReference type="Proteomes" id="UP001261125"/>
    </source>
</evidence>
<accession>A0ABU3SQ32</accession>
<name>A0ABU3SQ32_9MICO</name>
<comment type="caution">
    <text evidence="1">The sequence shown here is derived from an EMBL/GenBank/DDBJ whole genome shotgun (WGS) entry which is preliminary data.</text>
</comment>
<gene>
    <name evidence="1" type="ORF">RWH44_14555</name>
</gene>
<dbReference type="InterPro" id="IPR010982">
    <property type="entry name" value="Lambda_DNA-bd_dom_sf"/>
</dbReference>
<dbReference type="EMBL" id="JAWDIT010000005">
    <property type="protein sequence ID" value="MDU0346918.1"/>
    <property type="molecule type" value="Genomic_DNA"/>
</dbReference>
<proteinExistence type="predicted"/>
<keyword evidence="2" id="KW-1185">Reference proteome</keyword>
<reference evidence="1 2" key="1">
    <citation type="submission" date="2023-09" db="EMBL/GenBank/DDBJ databases">
        <title>Microbacterium fusihabitans sp. nov., Microbacterium phycihabitans sp. nov., and Microbacterium cervinum sp. nov., isolated from dried seaweeds of beach.</title>
        <authorList>
            <person name="Lee S.D."/>
        </authorList>
    </citation>
    <scope>NUCLEOTIDE SEQUENCE [LARGE SCALE GENOMIC DNA]</scope>
    <source>
        <strain evidence="1 2">KSW2-29</strain>
    </source>
</reference>
<dbReference type="Proteomes" id="UP001261125">
    <property type="component" value="Unassembled WGS sequence"/>
</dbReference>
<organism evidence="1 2">
    <name type="scientific">Microbacterium phycohabitans</name>
    <dbReference type="NCBI Taxonomy" id="3075993"/>
    <lineage>
        <taxon>Bacteria</taxon>
        <taxon>Bacillati</taxon>
        <taxon>Actinomycetota</taxon>
        <taxon>Actinomycetes</taxon>
        <taxon>Micrococcales</taxon>
        <taxon>Microbacteriaceae</taxon>
        <taxon>Microbacterium</taxon>
    </lineage>
</organism>
<dbReference type="InterPro" id="IPR001387">
    <property type="entry name" value="Cro/C1-type_HTH"/>
</dbReference>
<dbReference type="CDD" id="cd00093">
    <property type="entry name" value="HTH_XRE"/>
    <property type="match status" value="1"/>
</dbReference>
<dbReference type="RefSeq" id="WP_316005130.1">
    <property type="nucleotide sequence ID" value="NZ_JAWDIT010000005.1"/>
</dbReference>
<sequence length="198" mass="21265">MANVDRLRRAKGLTVGELLSRAGMTKSYYQSRAGFSLPYNTNDLEALAGALGVSPEELASPETAPRVEMRVPAAPLASRVRRLILARGATSDELLAHLDGIDPAAADSARTLLADGATSVVLDEEVLRLITQWGDVPTEYLTDYTDAAVTDRTDAELDLRDAMREAGASSIRFRALGEMSPDALRAIAQSLRNRPPAT</sequence>
<protein>
    <submittedName>
        <fullName evidence="1">Helix-turn-helix transcriptional regulator</fullName>
    </submittedName>
</protein>
<dbReference type="SUPFAM" id="SSF47413">
    <property type="entry name" value="lambda repressor-like DNA-binding domains"/>
    <property type="match status" value="1"/>
</dbReference>